<comment type="similarity">
    <text evidence="3">Belongs to the type II topoisomerase GyrB family.</text>
</comment>
<dbReference type="KEGG" id="plc:PAD_282"/>
<keyword evidence="7" id="KW-0547">Nucleotide-binding</keyword>
<dbReference type="GO" id="GO:0046872">
    <property type="term" value="F:metal ion binding"/>
    <property type="evidence" value="ECO:0007669"/>
    <property type="project" value="UniProtKB-KW"/>
</dbReference>
<dbReference type="InterPro" id="IPR036890">
    <property type="entry name" value="HATPase_C_sf"/>
</dbReference>
<dbReference type="InterPro" id="IPR013760">
    <property type="entry name" value="Topo_IIA-like_dom_sf"/>
</dbReference>
<dbReference type="CDD" id="cd03366">
    <property type="entry name" value="TOPRIM_TopoIIA_GyrB"/>
    <property type="match status" value="1"/>
</dbReference>
<dbReference type="GO" id="GO:0003918">
    <property type="term" value="F:DNA topoisomerase type II (double strand cut, ATP-hydrolyzing) activity"/>
    <property type="evidence" value="ECO:0007669"/>
    <property type="project" value="UniProtKB-EC"/>
</dbReference>
<proteinExistence type="inferred from homology"/>
<dbReference type="Pfam" id="PF00986">
    <property type="entry name" value="DNA_gyraseB_C"/>
    <property type="match status" value="1"/>
</dbReference>
<dbReference type="PANTHER" id="PTHR45866:SF1">
    <property type="entry name" value="DNA GYRASE SUBUNIT B, MITOCHONDRIAL"/>
    <property type="match status" value="1"/>
</dbReference>
<dbReference type="InterPro" id="IPR020568">
    <property type="entry name" value="Ribosomal_Su5_D2-typ_SF"/>
</dbReference>
<evidence type="ECO:0000256" key="10">
    <source>
        <dbReference type="ARBA" id="ARBA00023029"/>
    </source>
</evidence>
<evidence type="ECO:0000259" key="13">
    <source>
        <dbReference type="PROSITE" id="PS50880"/>
    </source>
</evidence>
<dbReference type="SMART" id="SM00433">
    <property type="entry name" value="TOP2c"/>
    <property type="match status" value="1"/>
</dbReference>
<reference evidence="14 15" key="1">
    <citation type="journal article" date="2015" name="Genome Biol. Evol.">
        <title>Genome evolution in the primary endosymbiont of whiteflies sheds light on their divergence.</title>
        <authorList>
            <person name="Santos-Garcia D."/>
            <person name="Vargas-Chavez C."/>
            <person name="Moya A."/>
            <person name="Latorre A."/>
            <person name="Silva"/>
            <person name="F J."/>
        </authorList>
    </citation>
    <scope>NUCLEOTIDE SEQUENCE [LARGE SCALE GENOMIC DNA]</scope>
    <source>
        <strain evidence="15">AD-VLC</strain>
    </source>
</reference>
<dbReference type="InterPro" id="IPR018522">
    <property type="entry name" value="TopoIIA_CS"/>
</dbReference>
<dbReference type="Gene3D" id="3.30.565.10">
    <property type="entry name" value="Histidine kinase-like ATPase, C-terminal domain"/>
    <property type="match status" value="1"/>
</dbReference>
<evidence type="ECO:0000256" key="7">
    <source>
        <dbReference type="ARBA" id="ARBA00022741"/>
    </source>
</evidence>
<dbReference type="CDD" id="cd16928">
    <property type="entry name" value="HATPase_GyrB-like"/>
    <property type="match status" value="1"/>
</dbReference>
<sequence length="753" mass="87857">MSNSSYNSYNIKILKGLDPVKKRPGMYIGNTDDGTGLHHMIFEIIDNSIDEYLAGYCNKIIIKIIKNHIIKIEDNGRGIPIDIHSEGRSAAEIIMTVLHAGGKFDNKSYKISGGLHGVGLSVVNALSEYIILFIYRNNKIYKQIYFNGIPLKPLKIFGKTKKTGTKIIFKPSKKIFINTKFNYNYIYKRLEELSYLNNKLKLLLIKKEKKILFFNEGGIKSLIKLLNKNENTICPIFYLKTKTEKNIYIEIAIQWNNSYNEILKCYTNNIPQNDGGSHLMGFRTALTKSFKLYIENEKIKNKYNINSEDIKEGITAIIAIKMQNPKFSSQTKNKLISSEIKIAVEKELNKNFSNYLLEHPKESKNIINKILNSAKIRYESRKAREFAKKRIDLDITKLPGKLSDCQENNPKKSELYIVEGDSAGGSAKQGRDRRTQAILPLKGKIINVEKSGFEKIIYSNEISTLITALGCGIGEKEFNIKKLRYHTIIIMTDADVDGSHIRTLLLTFFFRYMPKIIEKGYIYIAKPPLFKLKYEKKEIYIKNEKDLNKNIINICLKEIKILINKKKICIKKILLFYIKFYKFSKKLKINNLKKLIFLKKIEKNYFNDIYYKNISLINDKNILKNKFFFKSKKYLLLIKLKKQINKLNNFKNKIYLFFKNKQKIFYNIYDLILYIINKFLYKNLNIQRYKGLGEMNPKQLWETTMNPLKRIILKITIKNILKANLIFNSLMGDKVKPRRTFIKSNALIANLDI</sequence>
<dbReference type="EC" id="5.6.2.2" evidence="4"/>
<dbReference type="PRINTS" id="PR01159">
    <property type="entry name" value="DNAGYRASEB"/>
</dbReference>
<dbReference type="Proteomes" id="UP000032800">
    <property type="component" value="Chromosome I"/>
</dbReference>
<evidence type="ECO:0000256" key="6">
    <source>
        <dbReference type="ARBA" id="ARBA00022723"/>
    </source>
</evidence>
<dbReference type="PROSITE" id="PS50880">
    <property type="entry name" value="TOPRIM"/>
    <property type="match status" value="1"/>
</dbReference>
<keyword evidence="12 14" id="KW-0413">Isomerase</keyword>
<gene>
    <name evidence="14" type="primary">gyrB</name>
    <name evidence="14" type="ORF">PAD_282</name>
</gene>
<dbReference type="InterPro" id="IPR034160">
    <property type="entry name" value="TOPRIM_GyrB"/>
</dbReference>
<dbReference type="SUPFAM" id="SSF54211">
    <property type="entry name" value="Ribosomal protein S5 domain 2-like"/>
    <property type="match status" value="1"/>
</dbReference>
<evidence type="ECO:0000256" key="9">
    <source>
        <dbReference type="ARBA" id="ARBA00022842"/>
    </source>
</evidence>
<keyword evidence="9" id="KW-0460">Magnesium</keyword>
<dbReference type="InterPro" id="IPR013759">
    <property type="entry name" value="Topo_IIA_B_C"/>
</dbReference>
<evidence type="ECO:0000256" key="2">
    <source>
        <dbReference type="ARBA" id="ARBA00001946"/>
    </source>
</evidence>
<keyword evidence="10" id="KW-0799">Topoisomerase</keyword>
<dbReference type="InterPro" id="IPR013506">
    <property type="entry name" value="Topo_IIA_bsu_dom2"/>
</dbReference>
<dbReference type="Gene3D" id="3.30.230.10">
    <property type="match status" value="1"/>
</dbReference>
<dbReference type="FunFam" id="3.40.50.670:FF:000001">
    <property type="entry name" value="DNA topoisomerase 2"/>
    <property type="match status" value="1"/>
</dbReference>
<dbReference type="GO" id="GO:0006265">
    <property type="term" value="P:DNA topological change"/>
    <property type="evidence" value="ECO:0007669"/>
    <property type="project" value="InterPro"/>
</dbReference>
<dbReference type="InterPro" id="IPR001241">
    <property type="entry name" value="Topo_IIA"/>
</dbReference>
<evidence type="ECO:0000256" key="12">
    <source>
        <dbReference type="ARBA" id="ARBA00023235"/>
    </source>
</evidence>
<dbReference type="Pfam" id="PF01751">
    <property type="entry name" value="Toprim"/>
    <property type="match status" value="1"/>
</dbReference>
<evidence type="ECO:0000256" key="3">
    <source>
        <dbReference type="ARBA" id="ARBA00010708"/>
    </source>
</evidence>
<evidence type="ECO:0000256" key="11">
    <source>
        <dbReference type="ARBA" id="ARBA00023125"/>
    </source>
</evidence>
<dbReference type="InterPro" id="IPR003594">
    <property type="entry name" value="HATPase_dom"/>
</dbReference>
<name>A0A8D9NCN0_9GAMM</name>
<evidence type="ECO:0000256" key="4">
    <source>
        <dbReference type="ARBA" id="ARBA00012895"/>
    </source>
</evidence>
<organism evidence="14 15">
    <name type="scientific">Candidatus Portiera aleyrodidarum</name>
    <name type="common">primary endosymbiont of Bemisia tabaci</name>
    <dbReference type="NCBI Taxonomy" id="91844"/>
    <lineage>
        <taxon>Bacteria</taxon>
        <taxon>Pseudomonadati</taxon>
        <taxon>Pseudomonadota</taxon>
        <taxon>Gammaproteobacteria</taxon>
        <taxon>Candidatus Johnevansiales</taxon>
        <taxon>Candidatus Johnevansiaceae</taxon>
        <taxon>Candidatus Portiera</taxon>
    </lineage>
</organism>
<dbReference type="CDD" id="cd00822">
    <property type="entry name" value="TopoII_Trans_DNA_gyrase"/>
    <property type="match status" value="1"/>
</dbReference>
<dbReference type="PANTHER" id="PTHR45866">
    <property type="entry name" value="DNA GYRASE/TOPOISOMERASE SUBUNIT B"/>
    <property type="match status" value="1"/>
</dbReference>
<dbReference type="PRINTS" id="PR00418">
    <property type="entry name" value="TPI2FAMILY"/>
</dbReference>
<dbReference type="InterPro" id="IPR002288">
    <property type="entry name" value="DNA_gyrase_B_C"/>
</dbReference>
<comment type="cofactor">
    <cofactor evidence="2">
        <name>Mg(2+)</name>
        <dbReference type="ChEBI" id="CHEBI:18420"/>
    </cofactor>
</comment>
<dbReference type="SUPFAM" id="SSF55874">
    <property type="entry name" value="ATPase domain of HSP90 chaperone/DNA topoisomerase II/histidine kinase"/>
    <property type="match status" value="1"/>
</dbReference>
<dbReference type="NCBIfam" id="NF011501">
    <property type="entry name" value="PRK14939.1"/>
    <property type="match status" value="1"/>
</dbReference>
<accession>A0A8D9NCN0</accession>
<dbReference type="GO" id="GO:0005524">
    <property type="term" value="F:ATP binding"/>
    <property type="evidence" value="ECO:0007669"/>
    <property type="project" value="UniProtKB-KW"/>
</dbReference>
<protein>
    <recommendedName>
        <fullName evidence="5">DNA gyrase subunit B</fullName>
        <ecNumber evidence="4">5.6.2.2</ecNumber>
    </recommendedName>
</protein>
<dbReference type="InterPro" id="IPR000565">
    <property type="entry name" value="Topo_IIA_B"/>
</dbReference>
<dbReference type="EMBL" id="LN649255">
    <property type="protein sequence ID" value="CEI58845.1"/>
    <property type="molecule type" value="Genomic_DNA"/>
</dbReference>
<dbReference type="InterPro" id="IPR014721">
    <property type="entry name" value="Ribsml_uS5_D2-typ_fold_subgr"/>
</dbReference>
<evidence type="ECO:0000313" key="15">
    <source>
        <dbReference type="Proteomes" id="UP000032800"/>
    </source>
</evidence>
<evidence type="ECO:0000256" key="1">
    <source>
        <dbReference type="ARBA" id="ARBA00000185"/>
    </source>
</evidence>
<evidence type="ECO:0000313" key="14">
    <source>
        <dbReference type="EMBL" id="CEI58845.1"/>
    </source>
</evidence>
<dbReference type="SUPFAM" id="SSF56719">
    <property type="entry name" value="Type II DNA topoisomerase"/>
    <property type="match status" value="1"/>
</dbReference>
<evidence type="ECO:0000256" key="8">
    <source>
        <dbReference type="ARBA" id="ARBA00022840"/>
    </source>
</evidence>
<dbReference type="Pfam" id="PF02518">
    <property type="entry name" value="HATPase_c"/>
    <property type="match status" value="1"/>
</dbReference>
<keyword evidence="8" id="KW-0067">ATP-binding</keyword>
<dbReference type="FunFam" id="3.30.565.10:FF:000002">
    <property type="entry name" value="DNA gyrase subunit B"/>
    <property type="match status" value="1"/>
</dbReference>
<dbReference type="RefSeq" id="WP_219848670.1">
    <property type="nucleotide sequence ID" value="NZ_LN649255.1"/>
</dbReference>
<dbReference type="Pfam" id="PF00204">
    <property type="entry name" value="DNA_gyraseB"/>
    <property type="match status" value="1"/>
</dbReference>
<evidence type="ECO:0000256" key="5">
    <source>
        <dbReference type="ARBA" id="ARBA00019166"/>
    </source>
</evidence>
<comment type="catalytic activity">
    <reaction evidence="1">
        <text>ATP-dependent breakage, passage and rejoining of double-stranded DNA.</text>
        <dbReference type="EC" id="5.6.2.2"/>
    </reaction>
</comment>
<dbReference type="AlphaFoldDB" id="A0A8D9NCN0"/>
<dbReference type="Gene3D" id="3.40.50.670">
    <property type="match status" value="2"/>
</dbReference>
<keyword evidence="6" id="KW-0479">Metal-binding</keyword>
<dbReference type="GO" id="GO:0003677">
    <property type="term" value="F:DNA binding"/>
    <property type="evidence" value="ECO:0007669"/>
    <property type="project" value="UniProtKB-KW"/>
</dbReference>
<dbReference type="SMART" id="SM00387">
    <property type="entry name" value="HATPase_c"/>
    <property type="match status" value="1"/>
</dbReference>
<dbReference type="PROSITE" id="PS00177">
    <property type="entry name" value="TOPOISOMERASE_II"/>
    <property type="match status" value="1"/>
</dbReference>
<keyword evidence="11" id="KW-0238">DNA-binding</keyword>
<dbReference type="InterPro" id="IPR006171">
    <property type="entry name" value="TOPRIM_dom"/>
</dbReference>
<feature type="domain" description="Toprim" evidence="13">
    <location>
        <begin position="413"/>
        <end position="528"/>
    </location>
</feature>